<evidence type="ECO:0000256" key="1">
    <source>
        <dbReference type="SAM" id="SignalP"/>
    </source>
</evidence>
<dbReference type="Pfam" id="PF12969">
    <property type="entry name" value="DUF3857"/>
    <property type="match status" value="1"/>
</dbReference>
<dbReference type="OrthoDB" id="104162at2"/>
<dbReference type="Gene3D" id="3.10.620.30">
    <property type="match status" value="1"/>
</dbReference>
<comment type="caution">
    <text evidence="4">The sequence shown here is derived from an EMBL/GenBank/DDBJ whole genome shotgun (WGS) entry which is preliminary data.</text>
</comment>
<evidence type="ECO:0000259" key="3">
    <source>
        <dbReference type="Pfam" id="PF12969"/>
    </source>
</evidence>
<evidence type="ECO:0000313" key="4">
    <source>
        <dbReference type="EMBL" id="RFU18532.1"/>
    </source>
</evidence>
<dbReference type="Proteomes" id="UP000264702">
    <property type="component" value="Unassembled WGS sequence"/>
</dbReference>
<feature type="signal peptide" evidence="1">
    <location>
        <begin position="1"/>
        <end position="23"/>
    </location>
</feature>
<evidence type="ECO:0000313" key="5">
    <source>
        <dbReference type="Proteomes" id="UP000264702"/>
    </source>
</evidence>
<dbReference type="InterPro" id="IPR024618">
    <property type="entry name" value="DUF3857"/>
</dbReference>
<dbReference type="Gene3D" id="2.60.40.3140">
    <property type="match status" value="1"/>
</dbReference>
<accession>A0A372IUC2</accession>
<keyword evidence="5" id="KW-1185">Reference proteome</keyword>
<dbReference type="Gene3D" id="2.60.120.1130">
    <property type="match status" value="1"/>
</dbReference>
<dbReference type="EMBL" id="QVQT01000001">
    <property type="protein sequence ID" value="RFU18532.1"/>
    <property type="molecule type" value="Genomic_DNA"/>
</dbReference>
<evidence type="ECO:0000259" key="2">
    <source>
        <dbReference type="Pfam" id="PF01841"/>
    </source>
</evidence>
<dbReference type="InterPro" id="IPR038765">
    <property type="entry name" value="Papain-like_cys_pep_sf"/>
</dbReference>
<reference evidence="4 5" key="1">
    <citation type="submission" date="2018-08" db="EMBL/GenBank/DDBJ databases">
        <title>Acidipila sp. 4G-K13, an acidobacterium isolated from forest soil.</title>
        <authorList>
            <person name="Gao Z.-H."/>
            <person name="Qiu L.-H."/>
        </authorList>
    </citation>
    <scope>NUCLEOTIDE SEQUENCE [LARGE SCALE GENOMIC DNA]</scope>
    <source>
        <strain evidence="4 5">4G-K13</strain>
    </source>
</reference>
<name>A0A372IUC2_9BACT</name>
<feature type="domain" description="Transglutaminase-like" evidence="2">
    <location>
        <begin position="287"/>
        <end position="374"/>
    </location>
</feature>
<dbReference type="Pfam" id="PF01841">
    <property type="entry name" value="Transglut_core"/>
    <property type="match status" value="1"/>
</dbReference>
<feature type="chain" id="PRO_5016861639" evidence="1">
    <location>
        <begin position="24"/>
        <end position="670"/>
    </location>
</feature>
<gene>
    <name evidence="4" type="ORF">D0Y96_02990</name>
</gene>
<protein>
    <submittedName>
        <fullName evidence="4">DUF3857 domain-containing protein</fullName>
    </submittedName>
</protein>
<dbReference type="SUPFAM" id="SSF54001">
    <property type="entry name" value="Cysteine proteinases"/>
    <property type="match status" value="1"/>
</dbReference>
<keyword evidence="1" id="KW-0732">Signal</keyword>
<dbReference type="AlphaFoldDB" id="A0A372IUC2"/>
<proteinExistence type="predicted"/>
<organism evidence="4 5">
    <name type="scientific">Paracidobacterium acidisoli</name>
    <dbReference type="NCBI Taxonomy" id="2303751"/>
    <lineage>
        <taxon>Bacteria</taxon>
        <taxon>Pseudomonadati</taxon>
        <taxon>Acidobacteriota</taxon>
        <taxon>Terriglobia</taxon>
        <taxon>Terriglobales</taxon>
        <taxon>Acidobacteriaceae</taxon>
        <taxon>Paracidobacterium</taxon>
    </lineage>
</organism>
<dbReference type="RefSeq" id="WP_117297827.1">
    <property type="nucleotide sequence ID" value="NZ_QVQT02000001.1"/>
</dbReference>
<feature type="domain" description="DUF3857" evidence="3">
    <location>
        <begin position="69"/>
        <end position="176"/>
    </location>
</feature>
<sequence length="670" mass="75669">MLTALRRSVCVSFLLFASFPALAAPTWTQPTPEELKMTADPAAPNAPAVYLFREETVDDKLHFHSLYARIKVLTEKGKDYADVEIPYEAHGFTIRNVEGRTIHSDGTIVPFTGRPMDKLLMKSGDRKVMEKVFSMPDVQVGSIIEYRYVLAYDDNLLSSPEWYVQQPIYVHKAHYHFIPFDMSGSRYVTTRDSQGHEDVASRLLYFQHLPHDAKVTEGFNGFDLAVDDIEALPDEPFMPPMHSLSYRVLFYYSPFTDGVQYWKTEGKYWSKNVDHFATPSDKLKSAVSQMVAPGDTDEQKLQKIYAAVMKLENTSFTRTHTAEENKAEGLRVKTADDIWEQKRGYDDQIARLFLAMVRAAGMKAYAMAVTNRDESLFNAGYLSWRQMDDEIVIVNAGGKEEYFDPGQRYCEFGKLSWKHTETAGIRQTDNGTEITTTPGLSYKDNATRRYADIQLDPDGKVHGDIRILFAGAQALRWRHAALRNDEEEVKKDFEDELQRVVPPGITVKTDHFVGLNDYTTALMVMANISGTMGTATGKRVFLPGSFFEAGEKPRFPETTRETPIDLNYASDVADQVTIKLPANMTVESTPQDTDIPVQQLADYVEKCRIAGNSINYGRAMLIGTDLFYAKEYTTLRDFYQKASAHDQEPLVLKVGPMPVATTATTSVKPQ</sequence>
<dbReference type="InterPro" id="IPR002931">
    <property type="entry name" value="Transglutaminase-like"/>
</dbReference>